<dbReference type="NCBIfam" id="NF037979">
    <property type="entry name" value="Na_transp"/>
    <property type="match status" value="1"/>
</dbReference>
<evidence type="ECO:0000313" key="8">
    <source>
        <dbReference type="EMBL" id="SUZ96818.1"/>
    </source>
</evidence>
<evidence type="ECO:0000256" key="1">
    <source>
        <dbReference type="ARBA" id="ARBA00004141"/>
    </source>
</evidence>
<dbReference type="PROSITE" id="PS50267">
    <property type="entry name" value="NA_NEUROTRAN_SYMP_3"/>
    <property type="match status" value="1"/>
</dbReference>
<sequence length="536" mass="58902">MSEQEKWATRVGLVLAMAGNAVGLGNFLRFPVQAAQNGGGAFMIPYFISFLLLGIPLMWMEWAIGRYGGGYGHHSSPGMFERLWDSPMAKYIGALGLFMPLTVMVYYTYVESWSLGYSLFTATGRYWGNAELDSTKDFLTGYQGLATNEYFSGIAWAYVFFIITMVLNVYVLSRGVSGGIELVARYALPALFLFAVILVVRVLLLGTPDPAQPEFSVSEGLGFIWNPDFRQISDSATWLAAAGQIFFTLSLGMGTIQCYSSYLSENDDIALTGLATASTNEFAEVVLGGTLAIPAAVVFFGVERTKELAANSFDLAFAVMPVLFQQLPAGQLFGTLWFGLLFIAGITSSLAMGQPLMAFLQDELKMSRQKAAITLGVTVFLLVQPVIFIMPHFMNEFDFWAGTFGLVILATIEIVLFTWVFGIHRAWDEINKAADIKVPIFFKYVLQFIAPAMLFVILGDYFYNTLPDVILLRGDSKPSSPEAGQMIQLARLMLVGMLVGLCALVGLAWKKQSGSDHGGTLNEMRREPSTLPEETD</sequence>
<evidence type="ECO:0000256" key="7">
    <source>
        <dbReference type="SAM" id="Phobius"/>
    </source>
</evidence>
<dbReference type="PRINTS" id="PR00176">
    <property type="entry name" value="NANEUSMPORT"/>
</dbReference>
<feature type="transmembrane region" description="Helical" evidence="7">
    <location>
        <begin position="336"/>
        <end position="360"/>
    </location>
</feature>
<feature type="transmembrane region" description="Helical" evidence="7">
    <location>
        <begin position="444"/>
        <end position="463"/>
    </location>
</feature>
<evidence type="ECO:0000256" key="4">
    <source>
        <dbReference type="ARBA" id="ARBA00022989"/>
    </source>
</evidence>
<name>A0A381S0H1_9ZZZZ</name>
<evidence type="ECO:0008006" key="9">
    <source>
        <dbReference type="Google" id="ProtNLM"/>
    </source>
</evidence>
<accession>A0A381S0H1</accession>
<dbReference type="InterPro" id="IPR000175">
    <property type="entry name" value="Na/ntran_symport"/>
</dbReference>
<evidence type="ECO:0000256" key="5">
    <source>
        <dbReference type="ARBA" id="ARBA00023136"/>
    </source>
</evidence>
<keyword evidence="4 7" id="KW-1133">Transmembrane helix</keyword>
<dbReference type="GO" id="GO:0016020">
    <property type="term" value="C:membrane"/>
    <property type="evidence" value="ECO:0007669"/>
    <property type="project" value="UniProtKB-SubCell"/>
</dbReference>
<feature type="transmembrane region" description="Helical" evidence="7">
    <location>
        <begin position="183"/>
        <end position="204"/>
    </location>
</feature>
<dbReference type="PANTHER" id="PTHR42948">
    <property type="entry name" value="TRANSPORTER"/>
    <property type="match status" value="1"/>
</dbReference>
<proteinExistence type="predicted"/>
<feature type="transmembrane region" description="Helical" evidence="7">
    <location>
        <begin position="40"/>
        <end position="59"/>
    </location>
</feature>
<feature type="transmembrane region" description="Helical" evidence="7">
    <location>
        <begin position="150"/>
        <end position="171"/>
    </location>
</feature>
<dbReference type="EMBL" id="UINC01002451">
    <property type="protein sequence ID" value="SUZ96818.1"/>
    <property type="molecule type" value="Genomic_DNA"/>
</dbReference>
<reference evidence="8" key="1">
    <citation type="submission" date="2018-05" db="EMBL/GenBank/DDBJ databases">
        <authorList>
            <person name="Lanie J.A."/>
            <person name="Ng W.-L."/>
            <person name="Kazmierczak K.M."/>
            <person name="Andrzejewski T.M."/>
            <person name="Davidsen T.M."/>
            <person name="Wayne K.J."/>
            <person name="Tettelin H."/>
            <person name="Glass J.I."/>
            <person name="Rusch D."/>
            <person name="Podicherti R."/>
            <person name="Tsui H.-C.T."/>
            <person name="Winkler M.E."/>
        </authorList>
    </citation>
    <scope>NUCLEOTIDE SEQUENCE</scope>
</reference>
<organism evidence="8">
    <name type="scientific">marine metagenome</name>
    <dbReference type="NCBI Taxonomy" id="408172"/>
    <lineage>
        <taxon>unclassified sequences</taxon>
        <taxon>metagenomes</taxon>
        <taxon>ecological metagenomes</taxon>
    </lineage>
</organism>
<comment type="subcellular location">
    <subcellularLocation>
        <location evidence="1">Membrane</location>
        <topology evidence="1">Multi-pass membrane protein</topology>
    </subcellularLocation>
</comment>
<protein>
    <recommendedName>
        <fullName evidence="9">Sodium:calcium symporter</fullName>
    </recommendedName>
</protein>
<dbReference type="Pfam" id="PF00209">
    <property type="entry name" value="SNF"/>
    <property type="match status" value="2"/>
</dbReference>
<dbReference type="AlphaFoldDB" id="A0A381S0H1"/>
<dbReference type="SUPFAM" id="SSF161070">
    <property type="entry name" value="SNF-like"/>
    <property type="match status" value="1"/>
</dbReference>
<keyword evidence="2" id="KW-0813">Transport</keyword>
<feature type="transmembrane region" description="Helical" evidence="7">
    <location>
        <begin position="282"/>
        <end position="301"/>
    </location>
</feature>
<feature type="transmembrane region" description="Helical" evidence="7">
    <location>
        <begin position="7"/>
        <end position="28"/>
    </location>
</feature>
<feature type="transmembrane region" description="Helical" evidence="7">
    <location>
        <begin position="399"/>
        <end position="423"/>
    </location>
</feature>
<evidence type="ECO:0000256" key="2">
    <source>
        <dbReference type="ARBA" id="ARBA00022448"/>
    </source>
</evidence>
<dbReference type="PANTHER" id="PTHR42948:SF1">
    <property type="entry name" value="TRANSPORTER"/>
    <property type="match status" value="1"/>
</dbReference>
<feature type="region of interest" description="Disordered" evidence="6">
    <location>
        <begin position="512"/>
        <end position="536"/>
    </location>
</feature>
<gene>
    <name evidence="8" type="ORF">METZ01_LOCUS49672</name>
</gene>
<dbReference type="InterPro" id="IPR037272">
    <property type="entry name" value="SNS_sf"/>
</dbReference>
<evidence type="ECO:0000256" key="6">
    <source>
        <dbReference type="SAM" id="MobiDB-lite"/>
    </source>
</evidence>
<feature type="transmembrane region" description="Helical" evidence="7">
    <location>
        <begin position="483"/>
        <end position="509"/>
    </location>
</feature>
<feature type="transmembrane region" description="Helical" evidence="7">
    <location>
        <begin position="372"/>
        <end position="393"/>
    </location>
</feature>
<evidence type="ECO:0000256" key="3">
    <source>
        <dbReference type="ARBA" id="ARBA00022692"/>
    </source>
</evidence>
<keyword evidence="5 7" id="KW-0472">Membrane</keyword>
<keyword evidence="3 7" id="KW-0812">Transmembrane</keyword>
<feature type="transmembrane region" description="Helical" evidence="7">
    <location>
        <begin position="91"/>
        <end position="109"/>
    </location>
</feature>